<evidence type="ECO:0000259" key="2">
    <source>
        <dbReference type="Pfam" id="PF04168"/>
    </source>
</evidence>
<dbReference type="SUPFAM" id="SSF56059">
    <property type="entry name" value="Glutathione synthetase ATP-binding domain-like"/>
    <property type="match status" value="1"/>
</dbReference>
<keyword evidence="5" id="KW-1185">Reference proteome</keyword>
<dbReference type="Gene3D" id="3.30.1490.270">
    <property type="match status" value="1"/>
</dbReference>
<dbReference type="Pfam" id="PF04168">
    <property type="entry name" value="Alpha-E"/>
    <property type="match status" value="1"/>
</dbReference>
<organism evidence="4 5">
    <name type="scientific">Pararhodospirillum photometricum DSM 122</name>
    <dbReference type="NCBI Taxonomy" id="1150469"/>
    <lineage>
        <taxon>Bacteria</taxon>
        <taxon>Pseudomonadati</taxon>
        <taxon>Pseudomonadota</taxon>
        <taxon>Alphaproteobacteria</taxon>
        <taxon>Rhodospirillales</taxon>
        <taxon>Rhodospirillaceae</taxon>
        <taxon>Pararhodospirillum</taxon>
    </lineage>
</organism>
<dbReference type="HOGENOM" id="CLU_013951_0_0_5"/>
<proteinExistence type="predicted"/>
<evidence type="ECO:0000256" key="1">
    <source>
        <dbReference type="SAM" id="MobiDB-lite"/>
    </source>
</evidence>
<dbReference type="InterPro" id="IPR025841">
    <property type="entry name" value="CP_ATPgrasp_2"/>
</dbReference>
<accession>H6SQW3</accession>
<evidence type="ECO:0000313" key="5">
    <source>
        <dbReference type="Proteomes" id="UP000033220"/>
    </source>
</evidence>
<dbReference type="eggNOG" id="COG2307">
    <property type="taxonomic scope" value="Bacteria"/>
</dbReference>
<dbReference type="Gene3D" id="3.40.50.11290">
    <property type="match status" value="1"/>
</dbReference>
<reference evidence="4 5" key="1">
    <citation type="submission" date="2012-02" db="EMBL/GenBank/DDBJ databases">
        <title>Shotgun genome sequence of Phaeospirillum photometricum DSM 122.</title>
        <authorList>
            <person name="Duquesne K."/>
            <person name="Sturgis J."/>
        </authorList>
    </citation>
    <scope>NUCLEOTIDE SEQUENCE [LARGE SCALE GENOMIC DNA]</scope>
    <source>
        <strain evidence="5">DSM122</strain>
    </source>
</reference>
<sequence>MGFSRRRGIINGFSWGNWPVSSATGRGLREPLRRSPMRSSPTVARPQGALSPLPYPMPEGFDEMVDAEGRVRSRWQPFMTRLAALEPDELSRRWDRGLRLLRESGLAHDVPVDPDSTGETGRSWALDPIPLLVEPREWRFIERALVQRAALLNAVLADLYGPHHLLNEGQLPPALLHANAGFLRPLHGARPPGKTYLHFYAADLARSRDGLWWVIDDRTETPSGAGYALENRQIVGRVLPEIYRAFDVQRLAPFFGKAREALARLAPRPVEAPLIVVWTPGPYNESHHEHVYLARYLGLTLVEGEDMTTRDDRVYLKTLEGLKPIDVIVRFNEGSYCDPLELRGDSTLGVPGLVGAVHAGTVTIANALGARVAEAPAFKPFLPALCRRLLGEDLLMPSIATWWCGQEREQTYVRDHLESLVLRPAFNVRADPIAGDSLDDAARTAVLRRLDARPWSYVGQEAVPLSTVPVWHDGRLHPLPLVLRVHLVADGDGYAVMPGGLARVGPAPGIAPGRVGRTRGGGTKDTWVLSETPAPAVITVRGTRDETPRRGLRDLPSRVADNTCWLGRYAERGEDTVRLLRKACVVAAETGFGEPELAVVLSLFALLGHLPLTTDYSDAATQEQALRTVLRLNADPSQPLGLAATLANTRRTAVSVRDRLSNDTWRAVAQINRIPLVAPPETGVLDLETPQSALESLIMGLLALGGLALDTMTQALSWRFLDIGRRLERATHGLDLLTGLIMVDEGDVGPALDVALDVSDSIMTYRSRYLAPPGLAPTLDLLVSDESNPRSLAYQLVRLEGHMAKLSPDHAFGLPTEEQRCMARLLADVRTFDPSKVSLDIAPPDGQIALGAWLARVRQGLADLNGVLTLHYFAHALETRPEMAGHPDLEAALAARDAERRPEIGPASPSDALAEGGAS</sequence>
<dbReference type="PANTHER" id="PTHR34595:SF2">
    <property type="entry name" value="BLR2978 PROTEIN"/>
    <property type="match status" value="1"/>
</dbReference>
<gene>
    <name evidence="4" type="ORF">RSPPHO_00802</name>
</gene>
<dbReference type="Proteomes" id="UP000033220">
    <property type="component" value="Chromosome DSM 122"/>
</dbReference>
<dbReference type="PANTHER" id="PTHR34595">
    <property type="entry name" value="BLR5612 PROTEIN"/>
    <property type="match status" value="1"/>
</dbReference>
<feature type="domain" description="DUF403" evidence="2">
    <location>
        <begin position="555"/>
        <end position="873"/>
    </location>
</feature>
<dbReference type="EMBL" id="HE663493">
    <property type="protein sequence ID" value="CCG07428.1"/>
    <property type="molecule type" value="Genomic_DNA"/>
</dbReference>
<dbReference type="STRING" id="1150469.RSPPHO_00802"/>
<feature type="region of interest" description="Disordered" evidence="1">
    <location>
        <begin position="24"/>
        <end position="56"/>
    </location>
</feature>
<dbReference type="InterPro" id="IPR007296">
    <property type="entry name" value="DUF403"/>
</dbReference>
<evidence type="ECO:0000259" key="3">
    <source>
        <dbReference type="Pfam" id="PF14403"/>
    </source>
</evidence>
<dbReference type="Pfam" id="PF14403">
    <property type="entry name" value="CP_ATPgrasp_2"/>
    <property type="match status" value="1"/>
</dbReference>
<feature type="region of interest" description="Disordered" evidence="1">
    <location>
        <begin position="888"/>
        <end position="919"/>
    </location>
</feature>
<dbReference type="eggNOG" id="COG2308">
    <property type="taxonomic scope" value="Bacteria"/>
</dbReference>
<dbReference type="AlphaFoldDB" id="H6SQW3"/>
<feature type="domain" description="Circularly permuted ATP-grasp type 2" evidence="3">
    <location>
        <begin position="130"/>
        <end position="504"/>
    </location>
</feature>
<dbReference type="InterPro" id="IPR051680">
    <property type="entry name" value="ATP-dep_Glu-Cys_Ligase-2"/>
</dbReference>
<name>H6SQW3_PARPM</name>
<dbReference type="PATRIC" id="fig|1150469.3.peg.921"/>
<dbReference type="KEGG" id="rpm:RSPPHO_00802"/>
<evidence type="ECO:0000313" key="4">
    <source>
        <dbReference type="EMBL" id="CCG07428.1"/>
    </source>
</evidence>
<protein>
    <submittedName>
        <fullName evidence="4">Uncharacterized protein</fullName>
    </submittedName>
</protein>